<dbReference type="Gene3D" id="3.40.50.720">
    <property type="entry name" value="NAD(P)-binding Rossmann-like Domain"/>
    <property type="match status" value="1"/>
</dbReference>
<dbReference type="Pfam" id="PF00106">
    <property type="entry name" value="adh_short"/>
    <property type="match status" value="1"/>
</dbReference>
<dbReference type="SMART" id="SM00822">
    <property type="entry name" value="PKS_KR"/>
    <property type="match status" value="1"/>
</dbReference>
<dbReference type="InterPro" id="IPR036291">
    <property type="entry name" value="NAD(P)-bd_dom_sf"/>
</dbReference>
<dbReference type="SUPFAM" id="SSF51735">
    <property type="entry name" value="NAD(P)-binding Rossmann-fold domains"/>
    <property type="match status" value="1"/>
</dbReference>
<evidence type="ECO:0000313" key="7">
    <source>
        <dbReference type="Proteomes" id="UP001305002"/>
    </source>
</evidence>
<sequence>MSTTATPHGRVVVVTGASGGVGRATARAFAAGGDRVALLARGSEGLAAAADEVRSAGGEPLVIGVDVSDAKAVDDAAQQVVDTFGPIDVWVNNAFTGVFAPFTEIGPDEFRRVTEVTYLGYVFGTRAALRHMLPHDRGTIVQVGSALAYRGIPLQSAYCGAKHAIQGFNESLRCELLHARSGVRTTMVQLPAVNTPQFEWVLNRMKGRARPVAPVYQPEVAARAIVYAASHAGRREYWVGASTAATLLANAVVPGLLDRYLARTGFSSQQDDERHDEPANLWAPADGPQGHDFGAHGRFDDEAVHDSPQQWVSRNRRRMGAALTVGAAGVLAARKLAGQARR</sequence>
<evidence type="ECO:0000313" key="6">
    <source>
        <dbReference type="EMBL" id="WOT33103.1"/>
    </source>
</evidence>
<keyword evidence="7" id="KW-1185">Reference proteome</keyword>
<organism evidence="6 7">
    <name type="scientific">Streptomyces coeruleorubidus</name>
    <dbReference type="NCBI Taxonomy" id="116188"/>
    <lineage>
        <taxon>Bacteria</taxon>
        <taxon>Bacillati</taxon>
        <taxon>Actinomycetota</taxon>
        <taxon>Actinomycetes</taxon>
        <taxon>Kitasatosporales</taxon>
        <taxon>Streptomycetaceae</taxon>
        <taxon>Streptomyces</taxon>
    </lineage>
</organism>
<dbReference type="Proteomes" id="UP001305002">
    <property type="component" value="Chromosome"/>
</dbReference>
<reference evidence="6 7" key="2">
    <citation type="journal article" date="2024" name="Microb. Biotechnol.">
        <title>The involvement of multiple ABC transporters in daunorubicin efflux in Streptomyces coeruleorubidus.</title>
        <authorList>
            <person name="Dong J."/>
            <person name="Ning J."/>
            <person name="Tian Y."/>
            <person name="Li H."/>
            <person name="Chen H."/>
            <person name="Guan W."/>
        </authorList>
    </citation>
    <scope>NUCLEOTIDE SEQUENCE [LARGE SCALE GENOMIC DNA]</scope>
    <source>
        <strain evidence="6 7">CICC 11043</strain>
    </source>
</reference>
<dbReference type="PRINTS" id="PR00080">
    <property type="entry name" value="SDRFAMILY"/>
</dbReference>
<dbReference type="PRINTS" id="PR00081">
    <property type="entry name" value="GDHRDH"/>
</dbReference>
<dbReference type="EMBL" id="CP137524">
    <property type="protein sequence ID" value="WOT33103.1"/>
    <property type="molecule type" value="Genomic_DNA"/>
</dbReference>
<dbReference type="InterPro" id="IPR002347">
    <property type="entry name" value="SDR_fam"/>
</dbReference>
<evidence type="ECO:0000256" key="2">
    <source>
        <dbReference type="ARBA" id="ARBA00023002"/>
    </source>
</evidence>
<evidence type="ECO:0000256" key="4">
    <source>
        <dbReference type="SAM" id="MobiDB-lite"/>
    </source>
</evidence>
<name>A0ABZ0K560_STRC4</name>
<protein>
    <submittedName>
        <fullName evidence="6">SDR family oxidoreductase</fullName>
    </submittedName>
</protein>
<accession>A0ABZ0K560</accession>
<evidence type="ECO:0000256" key="1">
    <source>
        <dbReference type="ARBA" id="ARBA00006484"/>
    </source>
</evidence>
<feature type="compositionally biased region" description="Basic and acidic residues" evidence="4">
    <location>
        <begin position="293"/>
        <end position="305"/>
    </location>
</feature>
<dbReference type="InterPro" id="IPR057326">
    <property type="entry name" value="KR_dom"/>
</dbReference>
<feature type="region of interest" description="Disordered" evidence="4">
    <location>
        <begin position="267"/>
        <end position="309"/>
    </location>
</feature>
<dbReference type="InterPro" id="IPR020904">
    <property type="entry name" value="Sc_DH/Rdtase_CS"/>
</dbReference>
<evidence type="ECO:0000256" key="3">
    <source>
        <dbReference type="RuleBase" id="RU000363"/>
    </source>
</evidence>
<dbReference type="PANTHER" id="PTHR44196:SF1">
    <property type="entry name" value="DEHYDROGENASE_REDUCTASE SDR FAMILY MEMBER 7B"/>
    <property type="match status" value="1"/>
</dbReference>
<reference evidence="6 7" key="1">
    <citation type="journal article" date="2021" name="J. Microbiol. Biotechnol.">
        <title>An Efficient Markerless Deletion System Suitable for the Industrial Strains of Streptomyces.</title>
        <authorList>
            <person name="Dong J."/>
            <person name="Wei J."/>
            <person name="Li H."/>
            <person name="Zhao S."/>
            <person name="Guan W."/>
        </authorList>
    </citation>
    <scope>NUCLEOTIDE SEQUENCE [LARGE SCALE GENOMIC DNA]</scope>
    <source>
        <strain evidence="6 7">CICC 11043</strain>
    </source>
</reference>
<gene>
    <name evidence="6" type="ORF">R5U08_02645</name>
</gene>
<dbReference type="RefSeq" id="WP_230528589.1">
    <property type="nucleotide sequence ID" value="NZ_BMSO01000003.1"/>
</dbReference>
<proteinExistence type="inferred from homology"/>
<feature type="domain" description="Ketoreductase" evidence="5">
    <location>
        <begin position="10"/>
        <end position="196"/>
    </location>
</feature>
<dbReference type="NCBIfam" id="NF005495">
    <property type="entry name" value="PRK07109.1"/>
    <property type="match status" value="1"/>
</dbReference>
<comment type="similarity">
    <text evidence="1 3">Belongs to the short-chain dehydrogenases/reductases (SDR) family.</text>
</comment>
<keyword evidence="2" id="KW-0560">Oxidoreductase</keyword>
<evidence type="ECO:0000259" key="5">
    <source>
        <dbReference type="SMART" id="SM00822"/>
    </source>
</evidence>
<dbReference type="PANTHER" id="PTHR44196">
    <property type="entry name" value="DEHYDROGENASE/REDUCTASE SDR FAMILY MEMBER 7B"/>
    <property type="match status" value="1"/>
</dbReference>
<dbReference type="PROSITE" id="PS00061">
    <property type="entry name" value="ADH_SHORT"/>
    <property type="match status" value="1"/>
</dbReference>